<keyword evidence="2" id="KW-1185">Reference proteome</keyword>
<proteinExistence type="predicted"/>
<dbReference type="EMBL" id="CP115450">
    <property type="protein sequence ID" value="WBP86654.1"/>
    <property type="molecule type" value="Genomic_DNA"/>
</dbReference>
<accession>A0ABY7Q239</accession>
<protein>
    <recommendedName>
        <fullName evidence="3">DUF1844 domain-containing protein</fullName>
    </recommendedName>
</protein>
<organism evidence="1 2">
    <name type="scientific">Kitasatospora cathayae</name>
    <dbReference type="NCBI Taxonomy" id="3004092"/>
    <lineage>
        <taxon>Bacteria</taxon>
        <taxon>Bacillati</taxon>
        <taxon>Actinomycetota</taxon>
        <taxon>Actinomycetes</taxon>
        <taxon>Kitasatosporales</taxon>
        <taxon>Streptomycetaceae</taxon>
        <taxon>Kitasatospora</taxon>
    </lineage>
</organism>
<reference evidence="2" key="1">
    <citation type="submission" date="2022-12" db="EMBL/GenBank/DDBJ databases">
        <authorList>
            <person name="Mo P."/>
        </authorList>
    </citation>
    <scope>NUCLEOTIDE SEQUENCE [LARGE SCALE GENOMIC DNA]</scope>
    <source>
        <strain evidence="2">HUAS 3-15</strain>
    </source>
</reference>
<gene>
    <name evidence="1" type="ORF">O1G21_12910</name>
</gene>
<evidence type="ECO:0000313" key="2">
    <source>
        <dbReference type="Proteomes" id="UP001212821"/>
    </source>
</evidence>
<dbReference type="Proteomes" id="UP001212821">
    <property type="component" value="Chromosome"/>
</dbReference>
<name>A0ABY7Q239_9ACTN</name>
<evidence type="ECO:0008006" key="3">
    <source>
        <dbReference type="Google" id="ProtNLM"/>
    </source>
</evidence>
<evidence type="ECO:0000313" key="1">
    <source>
        <dbReference type="EMBL" id="WBP86654.1"/>
    </source>
</evidence>
<dbReference type="RefSeq" id="WP_270143465.1">
    <property type="nucleotide sequence ID" value="NZ_CP115450.1"/>
</dbReference>
<sequence>MGNEISGNVTITGQVIQSTSVTLGGTDPDGPARASEHLAKAITDDLDTLGAPVQLTRGEYRALLRLLAHLDDTNAPEAAPALELADRLRGR</sequence>